<keyword evidence="5" id="KW-1185">Reference proteome</keyword>
<dbReference type="SMART" id="SM00448">
    <property type="entry name" value="REC"/>
    <property type="match status" value="1"/>
</dbReference>
<keyword evidence="1 2" id="KW-0597">Phosphoprotein</keyword>
<dbReference type="Pfam" id="PF00072">
    <property type="entry name" value="Response_reg"/>
    <property type="match status" value="1"/>
</dbReference>
<reference evidence="4 5" key="1">
    <citation type="submission" date="2018-05" db="EMBL/GenBank/DDBJ databases">
        <title>Genomic Encyclopedia of Type Strains, Phase IV (KMG-IV): sequencing the most valuable type-strain genomes for metagenomic binning, comparative biology and taxonomic classification.</title>
        <authorList>
            <person name="Goeker M."/>
        </authorList>
    </citation>
    <scope>NUCLEOTIDE SEQUENCE [LARGE SCALE GENOMIC DNA]</scope>
    <source>
        <strain evidence="4 5">DSM 103371</strain>
    </source>
</reference>
<sequence length="240" mass="26258">MADQALKIAPGATETREMRILVIDDNEFDRQRVLRLCQRAGLRFESREASTLDEVRRALAETAFDLIFVDYHLGGETGLDAIDLVASHPNQRAAAAAMLAGDGQIAVAVEAMRRGCSDYLTKAMMTVETLQKSIATALERCMIVAAIDEERATRAALERAIQEYASTCTAEMRSILSATLRRVRGLRSHVAQGTEALTTGLGGIERDIDRLWGALPDFRAEARRVTTMQSASVLHLAPPT</sequence>
<evidence type="ECO:0000256" key="2">
    <source>
        <dbReference type="PROSITE-ProRule" id="PRU00169"/>
    </source>
</evidence>
<dbReference type="AlphaFoldDB" id="A0A316G7Q1"/>
<proteinExistence type="predicted"/>
<feature type="domain" description="Response regulatory" evidence="3">
    <location>
        <begin position="19"/>
        <end position="137"/>
    </location>
</feature>
<dbReference type="EMBL" id="QGGV01000003">
    <property type="protein sequence ID" value="PWK56954.1"/>
    <property type="molecule type" value="Genomic_DNA"/>
</dbReference>
<dbReference type="PROSITE" id="PS50110">
    <property type="entry name" value="RESPONSE_REGULATORY"/>
    <property type="match status" value="1"/>
</dbReference>
<dbReference type="OrthoDB" id="7857827at2"/>
<dbReference type="InterPro" id="IPR001789">
    <property type="entry name" value="Sig_transdc_resp-reg_receiver"/>
</dbReference>
<evidence type="ECO:0000259" key="3">
    <source>
        <dbReference type="PROSITE" id="PS50110"/>
    </source>
</evidence>
<dbReference type="SUPFAM" id="SSF52172">
    <property type="entry name" value="CheY-like"/>
    <property type="match status" value="1"/>
</dbReference>
<dbReference type="RefSeq" id="WP_109758710.1">
    <property type="nucleotide sequence ID" value="NZ_CP034588.1"/>
</dbReference>
<gene>
    <name evidence="4" type="ORF">C8D95_103188</name>
</gene>
<name>A0A316G7Q1_9RHOB</name>
<evidence type="ECO:0000313" key="5">
    <source>
        <dbReference type="Proteomes" id="UP000245390"/>
    </source>
</evidence>
<dbReference type="GO" id="GO:0000160">
    <property type="term" value="P:phosphorelay signal transduction system"/>
    <property type="evidence" value="ECO:0007669"/>
    <property type="project" value="InterPro"/>
</dbReference>
<dbReference type="PANTHER" id="PTHR44591">
    <property type="entry name" value="STRESS RESPONSE REGULATOR PROTEIN 1"/>
    <property type="match status" value="1"/>
</dbReference>
<dbReference type="InterPro" id="IPR050595">
    <property type="entry name" value="Bact_response_regulator"/>
</dbReference>
<dbReference type="Gene3D" id="3.40.50.2300">
    <property type="match status" value="1"/>
</dbReference>
<evidence type="ECO:0000313" key="4">
    <source>
        <dbReference type="EMBL" id="PWK56954.1"/>
    </source>
</evidence>
<dbReference type="PANTHER" id="PTHR44591:SF3">
    <property type="entry name" value="RESPONSE REGULATORY DOMAIN-CONTAINING PROTEIN"/>
    <property type="match status" value="1"/>
</dbReference>
<dbReference type="KEGG" id="salo:EF888_09170"/>
<dbReference type="InterPro" id="IPR011006">
    <property type="entry name" value="CheY-like_superfamily"/>
</dbReference>
<comment type="caution">
    <text evidence="4">The sequence shown here is derived from an EMBL/GenBank/DDBJ whole genome shotgun (WGS) entry which is preliminary data.</text>
</comment>
<feature type="modified residue" description="4-aspartylphosphate" evidence="2">
    <location>
        <position position="70"/>
    </location>
</feature>
<evidence type="ECO:0000256" key="1">
    <source>
        <dbReference type="ARBA" id="ARBA00022553"/>
    </source>
</evidence>
<accession>A0A316G7Q1</accession>
<protein>
    <submittedName>
        <fullName evidence="4">Response regulator receiver domain-containing protein</fullName>
    </submittedName>
</protein>
<dbReference type="Proteomes" id="UP000245390">
    <property type="component" value="Unassembled WGS sequence"/>
</dbReference>
<organism evidence="4 5">
    <name type="scientific">Silicimonas algicola</name>
    <dbReference type="NCBI Taxonomy" id="1826607"/>
    <lineage>
        <taxon>Bacteria</taxon>
        <taxon>Pseudomonadati</taxon>
        <taxon>Pseudomonadota</taxon>
        <taxon>Alphaproteobacteria</taxon>
        <taxon>Rhodobacterales</taxon>
        <taxon>Paracoccaceae</taxon>
    </lineage>
</organism>